<keyword evidence="5" id="KW-1185">Reference proteome</keyword>
<dbReference type="SUPFAM" id="SSF56935">
    <property type="entry name" value="Porins"/>
    <property type="match status" value="1"/>
</dbReference>
<accession>A0A841MRE3</accession>
<feature type="domain" description="TonB-dependent receptor plug" evidence="3">
    <location>
        <begin position="618"/>
        <end position="700"/>
    </location>
</feature>
<dbReference type="Proteomes" id="UP000588604">
    <property type="component" value="Unassembled WGS sequence"/>
</dbReference>
<comment type="caution">
    <text evidence="4">The sequence shown here is derived from an EMBL/GenBank/DDBJ whole genome shotgun (WGS) entry which is preliminary data.</text>
</comment>
<feature type="transmembrane region" description="Helical" evidence="2">
    <location>
        <begin position="6"/>
        <end position="23"/>
    </location>
</feature>
<reference evidence="4 5" key="1">
    <citation type="submission" date="2020-08" db="EMBL/GenBank/DDBJ databases">
        <title>Genomic Encyclopedia of Type Strains, Phase IV (KMG-IV): sequencing the most valuable type-strain genomes for metagenomic binning, comparative biology and taxonomic classification.</title>
        <authorList>
            <person name="Goeker M."/>
        </authorList>
    </citation>
    <scope>NUCLEOTIDE SEQUENCE [LARGE SCALE GENOMIC DNA]</scope>
    <source>
        <strain evidence="4 5">DSM 102044</strain>
    </source>
</reference>
<keyword evidence="1" id="KW-0998">Cell outer membrane</keyword>
<dbReference type="RefSeq" id="WP_184495980.1">
    <property type="nucleotide sequence ID" value="NZ_JACIJO010000002.1"/>
</dbReference>
<dbReference type="InterPro" id="IPR039426">
    <property type="entry name" value="TonB-dep_rcpt-like"/>
</dbReference>
<dbReference type="Gene3D" id="2.170.130.10">
    <property type="entry name" value="TonB-dependent receptor, plug domain"/>
    <property type="match status" value="1"/>
</dbReference>
<dbReference type="GO" id="GO:0009279">
    <property type="term" value="C:cell outer membrane"/>
    <property type="evidence" value="ECO:0007669"/>
    <property type="project" value="UniProtKB-SubCell"/>
</dbReference>
<keyword evidence="1 2" id="KW-0472">Membrane</keyword>
<gene>
    <name evidence="4" type="ORF">FHS59_002862</name>
</gene>
<dbReference type="Pfam" id="PF07715">
    <property type="entry name" value="Plug"/>
    <property type="match status" value="1"/>
</dbReference>
<evidence type="ECO:0000256" key="2">
    <source>
        <dbReference type="SAM" id="Phobius"/>
    </source>
</evidence>
<dbReference type="Gene3D" id="2.60.40.1930">
    <property type="match status" value="1"/>
</dbReference>
<evidence type="ECO:0000313" key="4">
    <source>
        <dbReference type="EMBL" id="MBB6327234.1"/>
    </source>
</evidence>
<dbReference type="EMBL" id="JACIJO010000002">
    <property type="protein sequence ID" value="MBB6327234.1"/>
    <property type="molecule type" value="Genomic_DNA"/>
</dbReference>
<name>A0A841MRE3_9BACT</name>
<evidence type="ECO:0000256" key="1">
    <source>
        <dbReference type="PROSITE-ProRule" id="PRU01360"/>
    </source>
</evidence>
<dbReference type="AlphaFoldDB" id="A0A841MRE3"/>
<keyword evidence="1 2" id="KW-0812">Transmembrane</keyword>
<keyword evidence="1" id="KW-1134">Transmembrane beta strand</keyword>
<protein>
    <recommendedName>
        <fullName evidence="3">TonB-dependent receptor plug domain-containing protein</fullName>
    </recommendedName>
</protein>
<comment type="similarity">
    <text evidence="1">Belongs to the TonB-dependent receptor family.</text>
</comment>
<dbReference type="PROSITE" id="PS52016">
    <property type="entry name" value="TONB_DEPENDENT_REC_3"/>
    <property type="match status" value="1"/>
</dbReference>
<dbReference type="InterPro" id="IPR012910">
    <property type="entry name" value="Plug_dom"/>
</dbReference>
<organism evidence="4 5">
    <name type="scientific">Algoriphagus iocasae</name>
    <dbReference type="NCBI Taxonomy" id="1836499"/>
    <lineage>
        <taxon>Bacteria</taxon>
        <taxon>Pseudomonadati</taxon>
        <taxon>Bacteroidota</taxon>
        <taxon>Cytophagia</taxon>
        <taxon>Cytophagales</taxon>
        <taxon>Cyclobacteriaceae</taxon>
        <taxon>Algoriphagus</taxon>
    </lineage>
</organism>
<keyword evidence="1" id="KW-0813">Transport</keyword>
<evidence type="ECO:0000259" key="3">
    <source>
        <dbReference type="Pfam" id="PF07715"/>
    </source>
</evidence>
<sequence length="805" mass="89980">MTKYHYTVSVLVLFIFLSSYIPVNDPLDRIISSFEKYLSERPQEKAYVHTDRDFYALGETIWFKTYLTAGPFHQTSTLSNTIYIELIDTGRQIIKHHKIFSPDGFASGYLTLPDSIPPGSYLLRAYTNWMRNSEEEYFFHKQITIVSGIEEKGENEFPKDVIDLQFFPEGGNLIEGLMNKLAFKAIGRDGWSRNVTGEILENGNIIREFKSNHLGMGVFAFIPEKGKNYQARVKETGQTIQLPNSLASGILLSVTNSPKSNDLLIKIQSSKNSELKQVLLLAQTRGLVGATSRIDLSNKISFSKIPKKEFPSGITQITVMDEEGNPLSERLVFIDYQDQIQISVNPDKMSYAPRDSVHLDIEAKDQNGNPVIANFSLNVVDGGQIYLDENGETIQSYLLMSSELKGHLESPGYYFNPENQDREEALDLLMMTQGWRKFTISEALEGNIAKPEYPIEKGITVKGKLVDKNQNPLAAGSVSYLSLFPFPDSKTAQTTEKGSFELTDLVFFDTTKLVLQGKAENGKAGLILLDTSYLFPKIPNNQPLFNSKKAALPKSFLSESELRKNSNKAFDLDNSEYLLDGVEVKGKKIEPEYTGPKIYGEGSVKVQVAGNPGLENQQHPLELVRGRVSGVQVSGNGSDWKVLIQGYGSIKNGTDPLIMIDDIPIDIKSLITIPVQDIESYTVWKGPDTAVFGSRGANGAIGFYTRKSINGKSSIKQEAETLVLKGYQVQKEFYSPKYPVQNINNPKPDRRATIFWEPFIQTDSLGRASVSFYNHDIETEVFGQIEGLSTQGKIGVGRFSYKIEK</sequence>
<keyword evidence="2" id="KW-1133">Transmembrane helix</keyword>
<proteinExistence type="inferred from homology"/>
<dbReference type="InterPro" id="IPR037066">
    <property type="entry name" value="Plug_dom_sf"/>
</dbReference>
<evidence type="ECO:0000313" key="5">
    <source>
        <dbReference type="Proteomes" id="UP000588604"/>
    </source>
</evidence>
<comment type="subcellular location">
    <subcellularLocation>
        <location evidence="1">Cell outer membrane</location>
        <topology evidence="1">Multi-pass membrane protein</topology>
    </subcellularLocation>
</comment>